<evidence type="ECO:0000256" key="1">
    <source>
        <dbReference type="SAM" id="MobiDB-lite"/>
    </source>
</evidence>
<dbReference type="Proteomes" id="UP000489600">
    <property type="component" value="Unassembled WGS sequence"/>
</dbReference>
<dbReference type="Pfam" id="PF10440">
    <property type="entry name" value="WIYLD"/>
    <property type="match status" value="1"/>
</dbReference>
<reference evidence="3" key="1">
    <citation type="submission" date="2019-07" db="EMBL/GenBank/DDBJ databases">
        <authorList>
            <person name="Dittberner H."/>
        </authorList>
    </citation>
    <scope>NUCLEOTIDE SEQUENCE [LARGE SCALE GENOMIC DNA]</scope>
</reference>
<dbReference type="Gene3D" id="1.10.8.850">
    <property type="entry name" value="Histone-lysine N methyltransferase , C-terminal domain-like"/>
    <property type="match status" value="1"/>
</dbReference>
<name>A0A565BJW1_9BRAS</name>
<dbReference type="OrthoDB" id="1898570at2759"/>
<organism evidence="3 4">
    <name type="scientific">Arabis nemorensis</name>
    <dbReference type="NCBI Taxonomy" id="586526"/>
    <lineage>
        <taxon>Eukaryota</taxon>
        <taxon>Viridiplantae</taxon>
        <taxon>Streptophyta</taxon>
        <taxon>Embryophyta</taxon>
        <taxon>Tracheophyta</taxon>
        <taxon>Spermatophyta</taxon>
        <taxon>Magnoliopsida</taxon>
        <taxon>eudicotyledons</taxon>
        <taxon>Gunneridae</taxon>
        <taxon>Pentapetalae</taxon>
        <taxon>rosids</taxon>
        <taxon>malvids</taxon>
        <taxon>Brassicales</taxon>
        <taxon>Brassicaceae</taxon>
        <taxon>Arabideae</taxon>
        <taxon>Arabis</taxon>
    </lineage>
</organism>
<keyword evidence="4" id="KW-1185">Reference proteome</keyword>
<evidence type="ECO:0000259" key="2">
    <source>
        <dbReference type="Pfam" id="PF10440"/>
    </source>
</evidence>
<dbReference type="InterPro" id="IPR043017">
    <property type="entry name" value="WIYLD_dom_sf"/>
</dbReference>
<protein>
    <recommendedName>
        <fullName evidence="2">WIYLD domain-containing protein</fullName>
    </recommendedName>
</protein>
<sequence>MVGLMRDDAARDAMRSFGFDERVINETIKELLELYGGVDAWRLIEDGGYDVLLTRCLEKQEEQARQVAEEQVAEEQEEEHEQHDLVLQEQDQHVETDDLSTTREAVVDTSPAALPSGEALPVYAHNPVEAIG</sequence>
<gene>
    <name evidence="3" type="ORF">ANE_LOCUS12048</name>
</gene>
<evidence type="ECO:0000313" key="3">
    <source>
        <dbReference type="EMBL" id="VVB01604.1"/>
    </source>
</evidence>
<feature type="region of interest" description="Disordered" evidence="1">
    <location>
        <begin position="67"/>
        <end position="104"/>
    </location>
</feature>
<dbReference type="InterPro" id="IPR018848">
    <property type="entry name" value="WIYLD_domain"/>
</dbReference>
<dbReference type="PANTHER" id="PTHR34271">
    <property type="entry name" value="NUCLEOLAR HISTONE METHYLTRANSFERASE-RELATED PROTEIN"/>
    <property type="match status" value="1"/>
</dbReference>
<feature type="domain" description="WIYLD" evidence="2">
    <location>
        <begin position="3"/>
        <end position="62"/>
    </location>
</feature>
<dbReference type="PANTHER" id="PTHR34271:SF1">
    <property type="entry name" value="NUCLEOLAR HISTONE METHYLTRANSFERASE-RELATED PROTEIN"/>
    <property type="match status" value="1"/>
</dbReference>
<feature type="compositionally biased region" description="Basic and acidic residues" evidence="1">
    <location>
        <begin position="80"/>
        <end position="96"/>
    </location>
</feature>
<dbReference type="EMBL" id="CABITT030000004">
    <property type="protein sequence ID" value="VVB01604.1"/>
    <property type="molecule type" value="Genomic_DNA"/>
</dbReference>
<dbReference type="AlphaFoldDB" id="A0A565BJW1"/>
<comment type="caution">
    <text evidence="3">The sequence shown here is derived from an EMBL/GenBank/DDBJ whole genome shotgun (WGS) entry which is preliminary data.</text>
</comment>
<evidence type="ECO:0000313" key="4">
    <source>
        <dbReference type="Proteomes" id="UP000489600"/>
    </source>
</evidence>
<accession>A0A565BJW1</accession>
<proteinExistence type="predicted"/>